<dbReference type="AlphaFoldDB" id="A0AA86UAQ6"/>
<evidence type="ECO:0000313" key="3">
    <source>
        <dbReference type="Proteomes" id="UP001642409"/>
    </source>
</evidence>
<evidence type="ECO:0000313" key="1">
    <source>
        <dbReference type="EMBL" id="CAI9948054.1"/>
    </source>
</evidence>
<dbReference type="EMBL" id="CAXDID020000227">
    <property type="protein sequence ID" value="CAL6059801.1"/>
    <property type="molecule type" value="Genomic_DNA"/>
</dbReference>
<dbReference type="EMBL" id="CATOUU010000785">
    <property type="protein sequence ID" value="CAI9948054.1"/>
    <property type="molecule type" value="Genomic_DNA"/>
</dbReference>
<reference evidence="2 3" key="2">
    <citation type="submission" date="2024-07" db="EMBL/GenBank/DDBJ databases">
        <authorList>
            <person name="Akdeniz Z."/>
        </authorList>
    </citation>
    <scope>NUCLEOTIDE SEQUENCE [LARGE SCALE GENOMIC DNA]</scope>
</reference>
<sequence>MFRKLLEVVQCGLERKIISSIHILYNVGIRDFFDYIEKPDPVEYRARLMNRFQHRMSILKVIEHNDDIFTDLLHGNWVGEIHIIIIRFCTIHYKFKNISL</sequence>
<gene>
    <name evidence="1" type="ORF">HINF_LOCUS35699</name>
    <name evidence="2" type="ORF">HINF_LOCUS48919</name>
</gene>
<organism evidence="1">
    <name type="scientific">Hexamita inflata</name>
    <dbReference type="NCBI Taxonomy" id="28002"/>
    <lineage>
        <taxon>Eukaryota</taxon>
        <taxon>Metamonada</taxon>
        <taxon>Diplomonadida</taxon>
        <taxon>Hexamitidae</taxon>
        <taxon>Hexamitinae</taxon>
        <taxon>Hexamita</taxon>
    </lineage>
</organism>
<dbReference type="Proteomes" id="UP001642409">
    <property type="component" value="Unassembled WGS sequence"/>
</dbReference>
<proteinExistence type="predicted"/>
<reference evidence="1" key="1">
    <citation type="submission" date="2023-06" db="EMBL/GenBank/DDBJ databases">
        <authorList>
            <person name="Kurt Z."/>
        </authorList>
    </citation>
    <scope>NUCLEOTIDE SEQUENCE</scope>
</reference>
<evidence type="ECO:0000313" key="2">
    <source>
        <dbReference type="EMBL" id="CAL6059801.1"/>
    </source>
</evidence>
<comment type="caution">
    <text evidence="1">The sequence shown here is derived from an EMBL/GenBank/DDBJ whole genome shotgun (WGS) entry which is preliminary data.</text>
</comment>
<protein>
    <submittedName>
        <fullName evidence="2">Hypothetical_protein</fullName>
    </submittedName>
</protein>
<accession>A0AA86UAQ6</accession>
<name>A0AA86UAQ6_9EUKA</name>
<keyword evidence="3" id="KW-1185">Reference proteome</keyword>